<dbReference type="RefSeq" id="WP_168659370.1">
    <property type="nucleotide sequence ID" value="NZ_CP051180.1"/>
</dbReference>
<feature type="compositionally biased region" description="Low complexity" evidence="1">
    <location>
        <begin position="18"/>
        <end position="38"/>
    </location>
</feature>
<dbReference type="SUPFAM" id="SSF158682">
    <property type="entry name" value="TerB-like"/>
    <property type="match status" value="1"/>
</dbReference>
<dbReference type="EMBL" id="CP051180">
    <property type="protein sequence ID" value="QIZ76110.1"/>
    <property type="molecule type" value="Genomic_DNA"/>
</dbReference>
<name>A0A6H1UC02_9GAMM</name>
<sequence>MDFQGLLNQVLGAQQSTTPNSNSSPAQQPSTTTAGLGSNLSSGLTGLASGAIGGTLMGMLMGSKKGRKMGKGVAKVGGAAALGALALKAFQSYQQSQSSQPTAAQTQPAATTPTSATVAQLQAPDEIASKQILKAMIGAAKADGHVDEQERQKLQAAVQQAGASASVAQFVDAELAKPLDPADVAAGVNSPELAAELYLVSTLMVDDQSFMEKSYLQELARQLNIAPELAQQLELQAANA</sequence>
<keyword evidence="3" id="KW-1185">Reference proteome</keyword>
<feature type="region of interest" description="Disordered" evidence="1">
    <location>
        <begin position="14"/>
        <end position="38"/>
    </location>
</feature>
<gene>
    <name evidence="2" type="ORF">HER31_03915</name>
</gene>
<dbReference type="InterPro" id="IPR029024">
    <property type="entry name" value="TerB-like"/>
</dbReference>
<dbReference type="InterPro" id="IPR007486">
    <property type="entry name" value="YebE"/>
</dbReference>
<dbReference type="Proteomes" id="UP000501602">
    <property type="component" value="Chromosome"/>
</dbReference>
<dbReference type="CDD" id="cd07178">
    <property type="entry name" value="terB_like_YebE"/>
    <property type="match status" value="1"/>
</dbReference>
<dbReference type="Gene3D" id="1.10.3680.10">
    <property type="entry name" value="TerB-like"/>
    <property type="match status" value="1"/>
</dbReference>
<dbReference type="Pfam" id="PF04391">
    <property type="entry name" value="DUF533"/>
    <property type="match status" value="1"/>
</dbReference>
<dbReference type="AlphaFoldDB" id="A0A6H1UC02"/>
<protein>
    <submittedName>
        <fullName evidence="2">Tellurite resistance TerB family protein</fullName>
    </submittedName>
</protein>
<accession>A0A6H1UC02</accession>
<reference evidence="2 3" key="1">
    <citation type="submission" date="2020-04" db="EMBL/GenBank/DDBJ databases">
        <title>Ferrimonas sp. S7 isolated from sea water.</title>
        <authorList>
            <person name="Bae S.S."/>
            <person name="Baek K."/>
        </authorList>
    </citation>
    <scope>NUCLEOTIDE SEQUENCE [LARGE SCALE GENOMIC DNA]</scope>
    <source>
        <strain evidence="2 3">S7</strain>
    </source>
</reference>
<evidence type="ECO:0000313" key="2">
    <source>
        <dbReference type="EMBL" id="QIZ76110.1"/>
    </source>
</evidence>
<proteinExistence type="predicted"/>
<organism evidence="2 3">
    <name type="scientific">Ferrimonas lipolytica</name>
    <dbReference type="NCBI Taxonomy" id="2724191"/>
    <lineage>
        <taxon>Bacteria</taxon>
        <taxon>Pseudomonadati</taxon>
        <taxon>Pseudomonadota</taxon>
        <taxon>Gammaproteobacteria</taxon>
        <taxon>Alteromonadales</taxon>
        <taxon>Ferrimonadaceae</taxon>
        <taxon>Ferrimonas</taxon>
    </lineage>
</organism>
<evidence type="ECO:0000256" key="1">
    <source>
        <dbReference type="SAM" id="MobiDB-lite"/>
    </source>
</evidence>
<dbReference type="KEGG" id="fes:HER31_03915"/>
<evidence type="ECO:0000313" key="3">
    <source>
        <dbReference type="Proteomes" id="UP000501602"/>
    </source>
</evidence>